<organism evidence="1">
    <name type="scientific">Brassica napus</name>
    <name type="common">Rape</name>
    <dbReference type="NCBI Taxonomy" id="3708"/>
    <lineage>
        <taxon>Eukaryota</taxon>
        <taxon>Viridiplantae</taxon>
        <taxon>Streptophyta</taxon>
        <taxon>Embryophyta</taxon>
        <taxon>Tracheophyta</taxon>
        <taxon>Spermatophyta</taxon>
        <taxon>Magnoliopsida</taxon>
        <taxon>eudicotyledons</taxon>
        <taxon>Gunneridae</taxon>
        <taxon>Pentapetalae</taxon>
        <taxon>rosids</taxon>
        <taxon>malvids</taxon>
        <taxon>Brassicales</taxon>
        <taxon>Brassicaceae</taxon>
        <taxon>Brassiceae</taxon>
        <taxon>Brassica</taxon>
    </lineage>
</organism>
<name>A0A816HWF1_BRANA</name>
<sequence length="80" mass="8515">MSLPVLAIFKRMSSDLSSSLLTSLHGVSSPPAPKQISTTTGSMIQENNAEEPRGQLVAHGVARTEYLRFSVLSNAGSKMP</sequence>
<dbReference type="EMBL" id="HG994367">
    <property type="protein sequence ID" value="CAF1696573.1"/>
    <property type="molecule type" value="Genomic_DNA"/>
</dbReference>
<reference evidence="1" key="1">
    <citation type="submission" date="2021-01" db="EMBL/GenBank/DDBJ databases">
        <authorList>
            <consortium name="Genoscope - CEA"/>
            <person name="William W."/>
        </authorList>
    </citation>
    <scope>NUCLEOTIDE SEQUENCE</scope>
</reference>
<gene>
    <name evidence="1" type="ORF">DARMORV10_C03P03360.1</name>
</gene>
<protein>
    <submittedName>
        <fullName evidence="1">(rape) hypothetical protein</fullName>
    </submittedName>
</protein>
<proteinExistence type="predicted"/>
<dbReference type="AlphaFoldDB" id="A0A816HWF1"/>
<dbReference type="Proteomes" id="UP001295469">
    <property type="component" value="Chromosome C03"/>
</dbReference>
<accession>A0A816HWF1</accession>
<evidence type="ECO:0000313" key="1">
    <source>
        <dbReference type="EMBL" id="CAF1696573.1"/>
    </source>
</evidence>